<keyword evidence="2" id="KW-1133">Transmembrane helix</keyword>
<feature type="region of interest" description="Disordered" evidence="1">
    <location>
        <begin position="554"/>
        <end position="574"/>
    </location>
</feature>
<dbReference type="EMBL" id="JBGBPQ010000016">
    <property type="protein sequence ID" value="KAL1508252.1"/>
    <property type="molecule type" value="Genomic_DNA"/>
</dbReference>
<evidence type="ECO:0000313" key="4">
    <source>
        <dbReference type="Proteomes" id="UP001515480"/>
    </source>
</evidence>
<keyword evidence="2" id="KW-0812">Transmembrane</keyword>
<keyword evidence="4" id="KW-1185">Reference proteome</keyword>
<evidence type="ECO:0000256" key="1">
    <source>
        <dbReference type="SAM" id="MobiDB-lite"/>
    </source>
</evidence>
<comment type="caution">
    <text evidence="3">The sequence shown here is derived from an EMBL/GenBank/DDBJ whole genome shotgun (WGS) entry which is preliminary data.</text>
</comment>
<organism evidence="3 4">
    <name type="scientific">Prymnesium parvum</name>
    <name type="common">Toxic golden alga</name>
    <dbReference type="NCBI Taxonomy" id="97485"/>
    <lineage>
        <taxon>Eukaryota</taxon>
        <taxon>Haptista</taxon>
        <taxon>Haptophyta</taxon>
        <taxon>Prymnesiophyceae</taxon>
        <taxon>Prymnesiales</taxon>
        <taxon>Prymnesiaceae</taxon>
        <taxon>Prymnesium</taxon>
    </lineage>
</organism>
<feature type="transmembrane region" description="Helical" evidence="2">
    <location>
        <begin position="292"/>
        <end position="309"/>
    </location>
</feature>
<protein>
    <recommendedName>
        <fullName evidence="5">Ionotropic glutamate receptor C-terminal domain-containing protein</fullName>
    </recommendedName>
</protein>
<dbReference type="AlphaFoldDB" id="A0AB34IW51"/>
<keyword evidence="2" id="KW-0472">Membrane</keyword>
<gene>
    <name evidence="3" type="ORF">AB1Y20_004369</name>
</gene>
<sequence length="574" mass="61838">MVGFREVCSCATSLPEIGIDGIPANYGLGCAAHDETGAVFSACQPGSDIRPAYCYRFWCYVLSTCSLTQSFGIPFDVSPLNYSRSYATCGQLAPDQSEAIINHTFFQRPLRMLLLNNTNGWTGSYLDPNGVSVINRESEVPGYGPVVSFFLDIAAVEQIQIELIDPSLPFPAPVLALASQTNSYFSKEEQCAIAASLCYVDLCVGDIPVTGDTTWIARYLPPHNFDSVDMIVKVTWQQAGFGFFRIFEPFTDMFWLILFLFVCVFSMAFAWVEQKSLDFHGLDRATSLAKSFYLSAMGWVSASPAYSPGSLGGHLMAVGFGWLIALVFAAYTANLAQLLVVSVSAQGKIDSVAAFFASPTTVLCISTSPEPWLEVYPSLRGRLRASVDVLADVDAELCDAGALPNQELLLENSLGNFCLLTSVGQISTVAVAMASCPNIHYPLSVLVQSRLGSFRSKLVSLAPVSTCPALVQAPSSQLDENEMSGALVISAFFLVAGLCVHAYQLATHTDNADVFGSTRNTVPPDPTGALREIIRSELQAQLTGFQVAQSFDEQASRNGQQSSTQAVVGSMTTC</sequence>
<accession>A0AB34IW51</accession>
<name>A0AB34IW51_PRYPA</name>
<proteinExistence type="predicted"/>
<evidence type="ECO:0008006" key="5">
    <source>
        <dbReference type="Google" id="ProtNLM"/>
    </source>
</evidence>
<feature type="transmembrane region" description="Helical" evidence="2">
    <location>
        <begin position="485"/>
        <end position="503"/>
    </location>
</feature>
<evidence type="ECO:0000313" key="3">
    <source>
        <dbReference type="EMBL" id="KAL1508252.1"/>
    </source>
</evidence>
<reference evidence="3 4" key="1">
    <citation type="journal article" date="2024" name="Science">
        <title>Giant polyketide synthase enzymes in the biosynthesis of giant marine polyether toxins.</title>
        <authorList>
            <person name="Fallon T.R."/>
            <person name="Shende V.V."/>
            <person name="Wierzbicki I.H."/>
            <person name="Pendleton A.L."/>
            <person name="Watervoot N.F."/>
            <person name="Auber R.P."/>
            <person name="Gonzalez D.J."/>
            <person name="Wisecaver J.H."/>
            <person name="Moore B.S."/>
        </authorList>
    </citation>
    <scope>NUCLEOTIDE SEQUENCE [LARGE SCALE GENOMIC DNA]</scope>
    <source>
        <strain evidence="3 4">12B1</strain>
    </source>
</reference>
<dbReference type="Proteomes" id="UP001515480">
    <property type="component" value="Unassembled WGS sequence"/>
</dbReference>
<feature type="transmembrane region" description="Helical" evidence="2">
    <location>
        <begin position="315"/>
        <end position="341"/>
    </location>
</feature>
<dbReference type="Gene3D" id="1.10.287.70">
    <property type="match status" value="1"/>
</dbReference>
<feature type="transmembrane region" description="Helical" evidence="2">
    <location>
        <begin position="253"/>
        <end position="272"/>
    </location>
</feature>
<evidence type="ECO:0000256" key="2">
    <source>
        <dbReference type="SAM" id="Phobius"/>
    </source>
</evidence>